<proteinExistence type="predicted"/>
<dbReference type="EMBL" id="CYKH01001106">
    <property type="protein sequence ID" value="CUG83922.1"/>
    <property type="molecule type" value="Genomic_DNA"/>
</dbReference>
<evidence type="ECO:0000313" key="2">
    <source>
        <dbReference type="Proteomes" id="UP000051952"/>
    </source>
</evidence>
<name>A0A0S4J5K4_BODSA</name>
<keyword evidence="2" id="KW-1185">Reference proteome</keyword>
<dbReference type="Proteomes" id="UP000051952">
    <property type="component" value="Unassembled WGS sequence"/>
</dbReference>
<sequence length="720" mass="81656">MTVIPPHNTRALPVVPFVSETPMLRLVSGKAVAVGEEGCSEHLQSEESLWIDALGGRRLHAPLPVIRGPHCFRNKWVMVDSAAGASCVLPKLSSVATRIATPTQFSGALMLYCVDASKLNPSAEDPSVLDLLLGSADRDDVGESGIRRLLSRTVFVLTHSDYIFEVEDDVQSVLRKESSASTPIRSIGELRDYFLSLLRRTFPGCTDAIHADRILTFSGRNALLTKRILMYESDVQELYDYCEIMFGASFMQTVDTVEIDHLRRMVQRFAQETMLKKSGASDLTEQIRLFDFNATSHLLRDNGDLAMDVVEQLDRALERGKPAVLRDVVNYRSELECLVKETSWVLESSEKISAYSTKMSEEVTDVSSRCLRDFFQERLHELRYVLEGRPLVWFSERQACTIMDMKSALAKLAQFTEQYMLQRGFLEKKVREQRASAGGFDFIDQNAKELLRAMEKEKQELLHTLNVSIAHHVKDEFTRFLPRASEKVKDQQRKSVDEFIHLSSIAVTETANRIREQLDLDSLGKHLVDVPLIEENDRRLKNFLRELPEHVAVAAVEISNQWYVAIDDEELSNPKIPSKREQYERRLKAATKKDGDVEDESEFKMPTDLLYVLEAWRLSFAVIQMHQLCTFNIHTFTNGITLTSERVLDFVNRLVGSLESGALTQKEDVMEAERVVAEVDVVRVELQAIRTTLAGVLDDIHATMVHDLATAEEIVQSVEL</sequence>
<dbReference type="AlphaFoldDB" id="A0A0S4J5K4"/>
<gene>
    <name evidence="1" type="ORF">BSAL_87920</name>
</gene>
<dbReference type="VEuPathDB" id="TriTrypDB:BSAL_87920"/>
<accession>A0A0S4J5K4</accession>
<protein>
    <submittedName>
        <fullName evidence="1">Uncharacterized protein</fullName>
    </submittedName>
</protein>
<organism evidence="1 2">
    <name type="scientific">Bodo saltans</name>
    <name type="common">Flagellated protozoan</name>
    <dbReference type="NCBI Taxonomy" id="75058"/>
    <lineage>
        <taxon>Eukaryota</taxon>
        <taxon>Discoba</taxon>
        <taxon>Euglenozoa</taxon>
        <taxon>Kinetoplastea</taxon>
        <taxon>Metakinetoplastina</taxon>
        <taxon>Eubodonida</taxon>
        <taxon>Bodonidae</taxon>
        <taxon>Bodo</taxon>
    </lineage>
</organism>
<reference evidence="2" key="1">
    <citation type="submission" date="2015-09" db="EMBL/GenBank/DDBJ databases">
        <authorList>
            <consortium name="Pathogen Informatics"/>
        </authorList>
    </citation>
    <scope>NUCLEOTIDE SEQUENCE [LARGE SCALE GENOMIC DNA]</scope>
    <source>
        <strain evidence="2">Lake Konstanz</strain>
    </source>
</reference>
<evidence type="ECO:0000313" key="1">
    <source>
        <dbReference type="EMBL" id="CUG83922.1"/>
    </source>
</evidence>